<dbReference type="GO" id="GO:0005524">
    <property type="term" value="F:ATP binding"/>
    <property type="evidence" value="ECO:0007669"/>
    <property type="project" value="UniProtKB-KW"/>
</dbReference>
<feature type="domain" description="Response regulatory" evidence="8">
    <location>
        <begin position="8"/>
        <end position="122"/>
    </location>
</feature>
<dbReference type="Pfam" id="PF00072">
    <property type="entry name" value="Response_reg"/>
    <property type="match status" value="1"/>
</dbReference>
<evidence type="ECO:0000259" key="8">
    <source>
        <dbReference type="PROSITE" id="PS50110"/>
    </source>
</evidence>
<dbReference type="CDD" id="cd00009">
    <property type="entry name" value="AAA"/>
    <property type="match status" value="1"/>
</dbReference>
<dbReference type="InterPro" id="IPR003593">
    <property type="entry name" value="AAA+_ATPase"/>
</dbReference>
<dbReference type="PROSITE" id="PS50045">
    <property type="entry name" value="SIGMA54_INTERACT_4"/>
    <property type="match status" value="1"/>
</dbReference>
<proteinExistence type="predicted"/>
<dbReference type="SUPFAM" id="SSF46689">
    <property type="entry name" value="Homeodomain-like"/>
    <property type="match status" value="1"/>
</dbReference>
<dbReference type="Gene3D" id="3.40.50.300">
    <property type="entry name" value="P-loop containing nucleotide triphosphate hydrolases"/>
    <property type="match status" value="1"/>
</dbReference>
<dbReference type="PANTHER" id="PTHR32071:SF81">
    <property type="entry name" value="PROPIONATE CATABOLISM OPERON REGULATORY PROTEIN"/>
    <property type="match status" value="1"/>
</dbReference>
<keyword evidence="5" id="KW-0804">Transcription</keyword>
<dbReference type="PROSITE" id="PS00688">
    <property type="entry name" value="SIGMA54_INTERACT_3"/>
    <property type="match status" value="1"/>
</dbReference>
<dbReference type="SMART" id="SM00382">
    <property type="entry name" value="AAA"/>
    <property type="match status" value="1"/>
</dbReference>
<feature type="domain" description="Sigma-54 factor interaction" evidence="7">
    <location>
        <begin position="149"/>
        <end position="378"/>
    </location>
</feature>
<dbReference type="Proteomes" id="UP000294155">
    <property type="component" value="Unassembled WGS sequence"/>
</dbReference>
<keyword evidence="3" id="KW-0805">Transcription regulation</keyword>
<dbReference type="InterPro" id="IPR002078">
    <property type="entry name" value="Sigma_54_int"/>
</dbReference>
<evidence type="ECO:0000313" key="10">
    <source>
        <dbReference type="Proteomes" id="UP000294155"/>
    </source>
</evidence>
<dbReference type="Pfam" id="PF25601">
    <property type="entry name" value="AAA_lid_14"/>
    <property type="match status" value="1"/>
</dbReference>
<keyword evidence="6" id="KW-0597">Phosphoprotein</keyword>
<dbReference type="SMART" id="SM00448">
    <property type="entry name" value="REC"/>
    <property type="match status" value="1"/>
</dbReference>
<dbReference type="InterPro" id="IPR009057">
    <property type="entry name" value="Homeodomain-like_sf"/>
</dbReference>
<evidence type="ECO:0000256" key="2">
    <source>
        <dbReference type="ARBA" id="ARBA00022840"/>
    </source>
</evidence>
<evidence type="ECO:0000256" key="1">
    <source>
        <dbReference type="ARBA" id="ARBA00022741"/>
    </source>
</evidence>
<evidence type="ECO:0000256" key="5">
    <source>
        <dbReference type="ARBA" id="ARBA00023163"/>
    </source>
</evidence>
<accession>A0A4Q5LAF4</accession>
<dbReference type="AlphaFoldDB" id="A0A4Q5LAF4"/>
<name>A0A4Q5LAF4_9BACT</name>
<dbReference type="PROSITE" id="PS00676">
    <property type="entry name" value="SIGMA54_INTERACT_2"/>
    <property type="match status" value="1"/>
</dbReference>
<dbReference type="SUPFAM" id="SSF52540">
    <property type="entry name" value="P-loop containing nucleoside triphosphate hydrolases"/>
    <property type="match status" value="1"/>
</dbReference>
<dbReference type="GO" id="GO:0000160">
    <property type="term" value="P:phosphorelay signal transduction system"/>
    <property type="evidence" value="ECO:0007669"/>
    <property type="project" value="InterPro"/>
</dbReference>
<evidence type="ECO:0000313" key="9">
    <source>
        <dbReference type="EMBL" id="RYU78087.1"/>
    </source>
</evidence>
<dbReference type="OrthoDB" id="9782110at2"/>
<dbReference type="InterPro" id="IPR001789">
    <property type="entry name" value="Sig_transdc_resp-reg_receiver"/>
</dbReference>
<organism evidence="9 10">
    <name type="scientific">Hymenobacter persicinus</name>
    <dbReference type="NCBI Taxonomy" id="2025506"/>
    <lineage>
        <taxon>Bacteria</taxon>
        <taxon>Pseudomonadati</taxon>
        <taxon>Bacteroidota</taxon>
        <taxon>Cytophagia</taxon>
        <taxon>Cytophagales</taxon>
        <taxon>Hymenobacteraceae</taxon>
        <taxon>Hymenobacter</taxon>
    </lineage>
</organism>
<dbReference type="PANTHER" id="PTHR32071">
    <property type="entry name" value="TRANSCRIPTIONAL REGULATORY PROTEIN"/>
    <property type="match status" value="1"/>
</dbReference>
<dbReference type="InterPro" id="IPR025944">
    <property type="entry name" value="Sigma_54_int_dom_CS"/>
</dbReference>
<dbReference type="GO" id="GO:0003677">
    <property type="term" value="F:DNA binding"/>
    <property type="evidence" value="ECO:0007669"/>
    <property type="project" value="UniProtKB-KW"/>
</dbReference>
<comment type="caution">
    <text evidence="9">The sequence shown here is derived from an EMBL/GenBank/DDBJ whole genome shotgun (WGS) entry which is preliminary data.</text>
</comment>
<feature type="modified residue" description="4-aspartylphosphate" evidence="6">
    <location>
        <position position="57"/>
    </location>
</feature>
<sequence length="457" mass="51060">MPDSTSFLIFIVEDNAWYGELLEYRLSQNPDYAVRRFTTAKACLDNLTDKPHLITLDYTLPDGKGDEVLKAIKDKLPEVAVIVISGQEDVRTAIALLRQGAYDYLVKDEETADRLWNAAGNVHQQLLLRRENRRLRQQIGQKYDLQQPILGESPQIQQLSTLIDKAARANISVSISGETGTGKELVAKAIHFRSDRRDGPFVAVNVAAIPRELLESELFGHEKGAFTGAVSRRVGRFEEANKGTLFLDEIAELDLSLQAKLLRVLQEREVSRIGSNTAIPFDARLMVATHRNLLLEVQEGRFREDLYYRLLGLPITLPPLRERGHDVLLLANTFLHDFCHGNSMVVCKISDAAQQLLLQYHFPGNVRELKAVMELAAVLAEGDQIQPQDLSLRGNSQGGLGLAETLAGDDSLKAQTAAIIQRYLDAYKGNIVQVAAKLQIGKSTIYRMLQNNEIRIN</sequence>
<dbReference type="Gene3D" id="1.10.10.60">
    <property type="entry name" value="Homeodomain-like"/>
    <property type="match status" value="1"/>
</dbReference>
<dbReference type="GO" id="GO:0006355">
    <property type="term" value="P:regulation of DNA-templated transcription"/>
    <property type="evidence" value="ECO:0007669"/>
    <property type="project" value="InterPro"/>
</dbReference>
<gene>
    <name evidence="9" type="ORF">EWM57_15265</name>
</gene>
<dbReference type="PROSITE" id="PS50110">
    <property type="entry name" value="RESPONSE_REGULATORY"/>
    <property type="match status" value="1"/>
</dbReference>
<evidence type="ECO:0000256" key="3">
    <source>
        <dbReference type="ARBA" id="ARBA00023015"/>
    </source>
</evidence>
<dbReference type="EMBL" id="SEWE01000035">
    <property type="protein sequence ID" value="RYU78087.1"/>
    <property type="molecule type" value="Genomic_DNA"/>
</dbReference>
<dbReference type="InterPro" id="IPR027417">
    <property type="entry name" value="P-loop_NTPase"/>
</dbReference>
<evidence type="ECO:0000259" key="7">
    <source>
        <dbReference type="PROSITE" id="PS50045"/>
    </source>
</evidence>
<protein>
    <submittedName>
        <fullName evidence="9">Sigma-54-dependent Fis family transcriptional regulator</fullName>
    </submittedName>
</protein>
<dbReference type="FunFam" id="3.40.50.300:FF:000006">
    <property type="entry name" value="DNA-binding transcriptional regulator NtrC"/>
    <property type="match status" value="1"/>
</dbReference>
<keyword evidence="1" id="KW-0547">Nucleotide-binding</keyword>
<reference evidence="9 10" key="1">
    <citation type="submission" date="2019-02" db="EMBL/GenBank/DDBJ databases">
        <title>Bacterial novel species isolated from soil.</title>
        <authorList>
            <person name="Jung H.-Y."/>
        </authorList>
    </citation>
    <scope>NUCLEOTIDE SEQUENCE [LARGE SCALE GENOMIC DNA]</scope>
    <source>
        <strain evidence="9 10">1-3-3-3</strain>
    </source>
</reference>
<dbReference type="Gene3D" id="1.10.8.60">
    <property type="match status" value="1"/>
</dbReference>
<evidence type="ECO:0000256" key="6">
    <source>
        <dbReference type="PROSITE-ProRule" id="PRU00169"/>
    </source>
</evidence>
<evidence type="ECO:0000256" key="4">
    <source>
        <dbReference type="ARBA" id="ARBA00023125"/>
    </source>
</evidence>
<keyword evidence="10" id="KW-1185">Reference proteome</keyword>
<dbReference type="Gene3D" id="3.40.50.2300">
    <property type="match status" value="1"/>
</dbReference>
<dbReference type="InterPro" id="IPR058031">
    <property type="entry name" value="AAA_lid_NorR"/>
</dbReference>
<keyword evidence="4" id="KW-0238">DNA-binding</keyword>
<dbReference type="RefSeq" id="WP_129922027.1">
    <property type="nucleotide sequence ID" value="NZ_SEWE01000035.1"/>
</dbReference>
<dbReference type="Pfam" id="PF00158">
    <property type="entry name" value="Sigma54_activat"/>
    <property type="match status" value="1"/>
</dbReference>
<dbReference type="SUPFAM" id="SSF52172">
    <property type="entry name" value="CheY-like"/>
    <property type="match status" value="1"/>
</dbReference>
<dbReference type="CDD" id="cd00156">
    <property type="entry name" value="REC"/>
    <property type="match status" value="1"/>
</dbReference>
<dbReference type="InterPro" id="IPR011006">
    <property type="entry name" value="CheY-like_superfamily"/>
</dbReference>
<keyword evidence="2" id="KW-0067">ATP-binding</keyword>
<dbReference type="InterPro" id="IPR025943">
    <property type="entry name" value="Sigma_54_int_dom_ATP-bd_2"/>
</dbReference>